<sequence length="374" mass="40936">MTTPPLVQTTTRPDPADVQTLFLEWLSTFDLASLMEVLDQGADPNVEGDRYQAVDGMVYEDLTAVSLAVLLDADHGQLLLTPLLLNHGGNIRQVDSKGRTLLSFAFHPLVADYLRAYGAPEPEGPLPDLHAPVLGLAPKASGEAVTRWPDPIPDDECEALVMGIFKDEMDRLGYFREGVPEDPGASWRPGGPPMTARLNPAVFMDDPVWHDDVVRVSRLLELGGAHGRRWCHFVFERGATAETFDGIGAVGFAMLADCLNGEATGAPPSDEEFFERVGKPNLLPLFAGRVPLTGPQDGQGNTLLHLCRAPRMAEWLLDHGLPLDATNDAGERPFEVPHMPQDVRTVLEQARLRQTVNDVPAAEQTGHERSRQRL</sequence>
<dbReference type="Gene3D" id="1.25.40.20">
    <property type="entry name" value="Ankyrin repeat-containing domain"/>
    <property type="match status" value="1"/>
</dbReference>
<organism evidence="1 2">
    <name type="scientific">Luteibacter pinisoli</name>
    <dbReference type="NCBI Taxonomy" id="2589080"/>
    <lineage>
        <taxon>Bacteria</taxon>
        <taxon>Pseudomonadati</taxon>
        <taxon>Pseudomonadota</taxon>
        <taxon>Gammaproteobacteria</taxon>
        <taxon>Lysobacterales</taxon>
        <taxon>Rhodanobacteraceae</taxon>
        <taxon>Luteibacter</taxon>
    </lineage>
</organism>
<dbReference type="Proteomes" id="UP000316093">
    <property type="component" value="Chromosome"/>
</dbReference>
<dbReference type="InterPro" id="IPR036770">
    <property type="entry name" value="Ankyrin_rpt-contain_sf"/>
</dbReference>
<reference evidence="1 2" key="1">
    <citation type="submission" date="2019-06" db="EMBL/GenBank/DDBJ databases">
        <title>A complete genome sequence for Luteibacter pinisoli MAH-14.</title>
        <authorList>
            <person name="Baltrus D.A."/>
        </authorList>
    </citation>
    <scope>NUCLEOTIDE SEQUENCE [LARGE SCALE GENOMIC DNA]</scope>
    <source>
        <strain evidence="1 2">MAH-14</strain>
    </source>
</reference>
<dbReference type="KEGG" id="lpy:FIV34_11920"/>
<protein>
    <submittedName>
        <fullName evidence="1">Ankyrin repeat domain-containing protein</fullName>
    </submittedName>
</protein>
<name>A0A4Y5Z3Y6_9GAMM</name>
<evidence type="ECO:0000313" key="2">
    <source>
        <dbReference type="Proteomes" id="UP000316093"/>
    </source>
</evidence>
<keyword evidence="2" id="KW-1185">Reference proteome</keyword>
<dbReference type="AlphaFoldDB" id="A0A4Y5Z3Y6"/>
<gene>
    <name evidence="1" type="ORF">FIV34_11920</name>
</gene>
<proteinExistence type="predicted"/>
<dbReference type="SUPFAM" id="SSF48403">
    <property type="entry name" value="Ankyrin repeat"/>
    <property type="match status" value="1"/>
</dbReference>
<accession>A0A4Y5Z3Y6</accession>
<dbReference type="RefSeq" id="WP_139983018.1">
    <property type="nucleotide sequence ID" value="NZ_CP041046.1"/>
</dbReference>
<evidence type="ECO:0000313" key="1">
    <source>
        <dbReference type="EMBL" id="QDE39867.1"/>
    </source>
</evidence>
<dbReference type="OrthoDB" id="5961528at2"/>
<dbReference type="EMBL" id="CP041046">
    <property type="protein sequence ID" value="QDE39867.1"/>
    <property type="molecule type" value="Genomic_DNA"/>
</dbReference>